<organism evidence="6 7">
    <name type="scientific">Rhodococcoides trifolii</name>
    <dbReference type="NCBI Taxonomy" id="908250"/>
    <lineage>
        <taxon>Bacteria</taxon>
        <taxon>Bacillati</taxon>
        <taxon>Actinomycetota</taxon>
        <taxon>Actinomycetes</taxon>
        <taxon>Mycobacteriales</taxon>
        <taxon>Nocardiaceae</taxon>
        <taxon>Rhodococcoides</taxon>
    </lineage>
</organism>
<feature type="domain" description="Tyr recombinase" evidence="5">
    <location>
        <begin position="165"/>
        <end position="370"/>
    </location>
</feature>
<dbReference type="InterPro" id="IPR050090">
    <property type="entry name" value="Tyrosine_recombinase_XerCD"/>
</dbReference>
<feature type="region of interest" description="Disordered" evidence="4">
    <location>
        <begin position="23"/>
        <end position="51"/>
    </location>
</feature>
<dbReference type="AlphaFoldDB" id="A0A917FVH9"/>
<dbReference type="InterPro" id="IPR010998">
    <property type="entry name" value="Integrase_recombinase_N"/>
</dbReference>
<dbReference type="GO" id="GO:0003677">
    <property type="term" value="F:DNA binding"/>
    <property type="evidence" value="ECO:0007669"/>
    <property type="project" value="UniProtKB-KW"/>
</dbReference>
<evidence type="ECO:0000259" key="5">
    <source>
        <dbReference type="PROSITE" id="PS51898"/>
    </source>
</evidence>
<protein>
    <submittedName>
        <fullName evidence="6">Site-specific integrase</fullName>
    </submittedName>
</protein>
<keyword evidence="7" id="KW-1185">Reference proteome</keyword>
<name>A0A917FVH9_9NOCA</name>
<dbReference type="InterPro" id="IPR002104">
    <property type="entry name" value="Integrase_catalytic"/>
</dbReference>
<dbReference type="Pfam" id="PF00589">
    <property type="entry name" value="Phage_integrase"/>
    <property type="match status" value="1"/>
</dbReference>
<reference evidence="6" key="1">
    <citation type="journal article" date="2014" name="Int. J. Syst. Evol. Microbiol.">
        <title>Complete genome sequence of Corynebacterium casei LMG S-19264T (=DSM 44701T), isolated from a smear-ripened cheese.</title>
        <authorList>
            <consortium name="US DOE Joint Genome Institute (JGI-PGF)"/>
            <person name="Walter F."/>
            <person name="Albersmeier A."/>
            <person name="Kalinowski J."/>
            <person name="Ruckert C."/>
        </authorList>
    </citation>
    <scope>NUCLEOTIDE SEQUENCE</scope>
    <source>
        <strain evidence="6">CCM 7905</strain>
    </source>
</reference>
<dbReference type="PROSITE" id="PS51898">
    <property type="entry name" value="TYR_RECOMBINASE"/>
    <property type="match status" value="1"/>
</dbReference>
<evidence type="ECO:0000256" key="2">
    <source>
        <dbReference type="ARBA" id="ARBA00023125"/>
    </source>
</evidence>
<evidence type="ECO:0000313" key="7">
    <source>
        <dbReference type="Proteomes" id="UP000654257"/>
    </source>
</evidence>
<dbReference type="Gene3D" id="1.10.443.10">
    <property type="entry name" value="Intergrase catalytic core"/>
    <property type="match status" value="1"/>
</dbReference>
<dbReference type="EMBL" id="BMCU01000002">
    <property type="protein sequence ID" value="GGG04511.1"/>
    <property type="molecule type" value="Genomic_DNA"/>
</dbReference>
<evidence type="ECO:0000256" key="4">
    <source>
        <dbReference type="SAM" id="MobiDB-lite"/>
    </source>
</evidence>
<dbReference type="SUPFAM" id="SSF56349">
    <property type="entry name" value="DNA breaking-rejoining enzymes"/>
    <property type="match status" value="1"/>
</dbReference>
<comment type="similarity">
    <text evidence="1">Belongs to the 'phage' integrase family.</text>
</comment>
<dbReference type="InterPro" id="IPR013762">
    <property type="entry name" value="Integrase-like_cat_sf"/>
</dbReference>
<evidence type="ECO:0000256" key="1">
    <source>
        <dbReference type="ARBA" id="ARBA00008857"/>
    </source>
</evidence>
<evidence type="ECO:0000313" key="6">
    <source>
        <dbReference type="EMBL" id="GGG04511.1"/>
    </source>
</evidence>
<gene>
    <name evidence="6" type="ORF">GCM10007304_18280</name>
</gene>
<keyword evidence="3" id="KW-0233">DNA recombination</keyword>
<accession>A0A917FVH9</accession>
<reference evidence="6" key="2">
    <citation type="submission" date="2020-09" db="EMBL/GenBank/DDBJ databases">
        <authorList>
            <person name="Sun Q."/>
            <person name="Sedlacek I."/>
        </authorList>
    </citation>
    <scope>NUCLEOTIDE SEQUENCE</scope>
    <source>
        <strain evidence="6">CCM 7905</strain>
    </source>
</reference>
<dbReference type="RefSeq" id="WP_188544495.1">
    <property type="nucleotide sequence ID" value="NZ_BMCU01000002.1"/>
</dbReference>
<dbReference type="GO" id="GO:0015074">
    <property type="term" value="P:DNA integration"/>
    <property type="evidence" value="ECO:0007669"/>
    <property type="project" value="InterPro"/>
</dbReference>
<dbReference type="GO" id="GO:0006310">
    <property type="term" value="P:DNA recombination"/>
    <property type="evidence" value="ECO:0007669"/>
    <property type="project" value="UniProtKB-KW"/>
</dbReference>
<dbReference type="Proteomes" id="UP000654257">
    <property type="component" value="Unassembled WGS sequence"/>
</dbReference>
<sequence length="386" mass="42550">MAWARKLPSGKWQACYRDSAGGVRTAGTYPRQNQAKNEAAAAEKAERDLPTPAEAARLTWGDWRPRWEASRMIAASTARADARRLDIHLQPYWGKRVLRSITSEDVQQWVKVMAGTTTARGQRMAPATVTLCYRLFSNSMKAAVKARVLAATPCQQIALPEAGPAPDRYLEDDEEVAIFEHLDARDRFAAELLVGTGMRLGEGFGTHWESVDLVRRTVLVNRSFDDGGGIMKAPKSYAQRVVPISMRLAELLREELGERGPGRPAPIDYGDALRARTGLVLPGRDGMPMDSHAFRKRFHRAVGWASTGPDDARLPVGHVRVHDLRHTYASRLVRAGVPLLQVKELLGHSSITVTERYAHLAQSQWDGVRAVLDGPGRAAGRAAEAL</sequence>
<evidence type="ECO:0000256" key="3">
    <source>
        <dbReference type="ARBA" id="ARBA00023172"/>
    </source>
</evidence>
<dbReference type="Gene3D" id="1.10.150.130">
    <property type="match status" value="1"/>
</dbReference>
<dbReference type="InterPro" id="IPR011010">
    <property type="entry name" value="DNA_brk_join_enz"/>
</dbReference>
<dbReference type="PANTHER" id="PTHR30349:SF64">
    <property type="entry name" value="PROPHAGE INTEGRASE INTD-RELATED"/>
    <property type="match status" value="1"/>
</dbReference>
<keyword evidence="2" id="KW-0238">DNA-binding</keyword>
<dbReference type="CDD" id="cd01189">
    <property type="entry name" value="INT_ICEBs1_C_like"/>
    <property type="match status" value="1"/>
</dbReference>
<comment type="caution">
    <text evidence="6">The sequence shown here is derived from an EMBL/GenBank/DDBJ whole genome shotgun (WGS) entry which is preliminary data.</text>
</comment>
<dbReference type="PANTHER" id="PTHR30349">
    <property type="entry name" value="PHAGE INTEGRASE-RELATED"/>
    <property type="match status" value="1"/>
</dbReference>
<proteinExistence type="inferred from homology"/>